<sequence>MHHHTSHHISPPTHILKTMTTYTNPTTLFHRHITTTHHRLPPIRATFSGEQPQITHRRRSLLTTSISLLTLNNLINNGHQVALAENWGTRSFIKERFFEPGLSPEDAVARIRQTREGLHSIRNMLETMSWRYVLFYIRLKAAYLSQDLKNAMSMVPETKKGSYVKAANELVDNMSEFDHYVRTPKVYESYLYYEKTLKSIDDLVAVLA</sequence>
<dbReference type="EMBL" id="CM042050">
    <property type="protein sequence ID" value="KAI3733657.1"/>
    <property type="molecule type" value="Genomic_DNA"/>
</dbReference>
<keyword evidence="2" id="KW-1185">Reference proteome</keyword>
<comment type="caution">
    <text evidence="1">The sequence shown here is derived from an EMBL/GenBank/DDBJ whole genome shotgun (WGS) entry which is preliminary data.</text>
</comment>
<dbReference type="Proteomes" id="UP001055879">
    <property type="component" value="Linkage Group LG04"/>
</dbReference>
<protein>
    <submittedName>
        <fullName evidence="1">Uncharacterized protein</fullName>
    </submittedName>
</protein>
<proteinExistence type="predicted"/>
<reference evidence="2" key="1">
    <citation type="journal article" date="2022" name="Mol. Ecol. Resour.">
        <title>The genomes of chicory, endive, great burdock and yacon provide insights into Asteraceae palaeo-polyploidization history and plant inulin production.</title>
        <authorList>
            <person name="Fan W."/>
            <person name="Wang S."/>
            <person name="Wang H."/>
            <person name="Wang A."/>
            <person name="Jiang F."/>
            <person name="Liu H."/>
            <person name="Zhao H."/>
            <person name="Xu D."/>
            <person name="Zhang Y."/>
        </authorList>
    </citation>
    <scope>NUCLEOTIDE SEQUENCE [LARGE SCALE GENOMIC DNA]</scope>
    <source>
        <strain evidence="2">cv. Niubang</strain>
    </source>
</reference>
<reference evidence="1 2" key="2">
    <citation type="journal article" date="2022" name="Mol. Ecol. Resour.">
        <title>The genomes of chicory, endive, great burdock and yacon provide insights into Asteraceae paleo-polyploidization history and plant inulin production.</title>
        <authorList>
            <person name="Fan W."/>
            <person name="Wang S."/>
            <person name="Wang H."/>
            <person name="Wang A."/>
            <person name="Jiang F."/>
            <person name="Liu H."/>
            <person name="Zhao H."/>
            <person name="Xu D."/>
            <person name="Zhang Y."/>
        </authorList>
    </citation>
    <scope>NUCLEOTIDE SEQUENCE [LARGE SCALE GENOMIC DNA]</scope>
    <source>
        <strain evidence="2">cv. Niubang</strain>
    </source>
</reference>
<organism evidence="1 2">
    <name type="scientific">Arctium lappa</name>
    <name type="common">Greater burdock</name>
    <name type="synonym">Lappa major</name>
    <dbReference type="NCBI Taxonomy" id="4217"/>
    <lineage>
        <taxon>Eukaryota</taxon>
        <taxon>Viridiplantae</taxon>
        <taxon>Streptophyta</taxon>
        <taxon>Embryophyta</taxon>
        <taxon>Tracheophyta</taxon>
        <taxon>Spermatophyta</taxon>
        <taxon>Magnoliopsida</taxon>
        <taxon>eudicotyledons</taxon>
        <taxon>Gunneridae</taxon>
        <taxon>Pentapetalae</taxon>
        <taxon>asterids</taxon>
        <taxon>campanulids</taxon>
        <taxon>Asterales</taxon>
        <taxon>Asteraceae</taxon>
        <taxon>Carduoideae</taxon>
        <taxon>Cardueae</taxon>
        <taxon>Arctiinae</taxon>
        <taxon>Arctium</taxon>
    </lineage>
</organism>
<gene>
    <name evidence="1" type="ORF">L6452_13106</name>
</gene>
<evidence type="ECO:0000313" key="2">
    <source>
        <dbReference type="Proteomes" id="UP001055879"/>
    </source>
</evidence>
<name>A0ACB9CHA3_ARCLA</name>
<accession>A0ACB9CHA3</accession>
<evidence type="ECO:0000313" key="1">
    <source>
        <dbReference type="EMBL" id="KAI3733657.1"/>
    </source>
</evidence>